<dbReference type="NCBIfam" id="TIGR00724">
    <property type="entry name" value="urea_amlyse_rel"/>
    <property type="match status" value="1"/>
</dbReference>
<keyword evidence="1" id="KW-0547">Nucleotide-binding</keyword>
<sequence>MLELIRAGLHNSVQDQGREGFRHLGVAQAGALDAAALWQANRLVQNAGGAAGLEILTGPVVIRFHRDSWIALTGAVFQASIEGSHHSQPIANGWRSPIRAGQVLRLQGPVSGRCAYLAVDGGIDVAPVMGSRATDFAAKLGGLDGRALRNGDWLSTGPAYTGGPRVGVLQRCWTPEIRVLRGPEFEQFDAAAQEAFFRGAWQVSPQSNRMGFRLQGTPLQRSVQRDLPSHAVFPGVVQVPPSGQPIVLMADAQATGGYPRIATVIAADMWKLAQAQSGARFCFVQTDRDGAALARKQWEQELYRMEWSLYGKGLGHRPECRSG</sequence>
<name>A0A923I1R7_9BURK</name>
<keyword evidence="2" id="KW-0378">Hydrolase</keyword>
<evidence type="ECO:0000259" key="4">
    <source>
        <dbReference type="SMART" id="SM00797"/>
    </source>
</evidence>
<keyword evidence="6" id="KW-1185">Reference proteome</keyword>
<dbReference type="EMBL" id="JACOGG010000004">
    <property type="protein sequence ID" value="MBC3934780.1"/>
    <property type="molecule type" value="Genomic_DNA"/>
</dbReference>
<evidence type="ECO:0000256" key="2">
    <source>
        <dbReference type="ARBA" id="ARBA00022801"/>
    </source>
</evidence>
<dbReference type="GO" id="GO:0005524">
    <property type="term" value="F:ATP binding"/>
    <property type="evidence" value="ECO:0007669"/>
    <property type="project" value="UniProtKB-KW"/>
</dbReference>
<dbReference type="SUPFAM" id="SSF50891">
    <property type="entry name" value="Cyclophilin-like"/>
    <property type="match status" value="1"/>
</dbReference>
<dbReference type="InterPro" id="IPR052708">
    <property type="entry name" value="PxpC"/>
</dbReference>
<dbReference type="Proteomes" id="UP000612361">
    <property type="component" value="Unassembled WGS sequence"/>
</dbReference>
<proteinExistence type="predicted"/>
<reference evidence="5" key="1">
    <citation type="submission" date="2020-08" db="EMBL/GenBank/DDBJ databases">
        <title>Novel species isolated from subtropical streams in China.</title>
        <authorList>
            <person name="Lu H."/>
        </authorList>
    </citation>
    <scope>NUCLEOTIDE SEQUENCE</scope>
    <source>
        <strain evidence="5">CY7W</strain>
    </source>
</reference>
<dbReference type="Gene3D" id="2.40.100.10">
    <property type="entry name" value="Cyclophilin-like"/>
    <property type="match status" value="1"/>
</dbReference>
<accession>A0A923I1R7</accession>
<dbReference type="PANTHER" id="PTHR43309">
    <property type="entry name" value="5-OXOPROLINASE SUBUNIT C"/>
    <property type="match status" value="1"/>
</dbReference>
<dbReference type="AlphaFoldDB" id="A0A923I1R7"/>
<dbReference type="InterPro" id="IPR029000">
    <property type="entry name" value="Cyclophilin-like_dom_sf"/>
</dbReference>
<evidence type="ECO:0000313" key="5">
    <source>
        <dbReference type="EMBL" id="MBC3934780.1"/>
    </source>
</evidence>
<dbReference type="RefSeq" id="WP_186880393.1">
    <property type="nucleotide sequence ID" value="NZ_JACOGG010000004.1"/>
</dbReference>
<organism evidence="5 6">
    <name type="scientific">Undibacterium rugosum</name>
    <dbReference type="NCBI Taxonomy" id="2762291"/>
    <lineage>
        <taxon>Bacteria</taxon>
        <taxon>Pseudomonadati</taxon>
        <taxon>Pseudomonadota</taxon>
        <taxon>Betaproteobacteria</taxon>
        <taxon>Burkholderiales</taxon>
        <taxon>Oxalobacteraceae</taxon>
        <taxon>Undibacterium</taxon>
    </lineage>
</organism>
<dbReference type="PANTHER" id="PTHR43309:SF3">
    <property type="entry name" value="5-OXOPROLINASE SUBUNIT C"/>
    <property type="match status" value="1"/>
</dbReference>
<comment type="caution">
    <text evidence="5">The sequence shown here is derived from an EMBL/GenBank/DDBJ whole genome shotgun (WGS) entry which is preliminary data.</text>
</comment>
<dbReference type="SMART" id="SM00797">
    <property type="entry name" value="AHS2"/>
    <property type="match status" value="1"/>
</dbReference>
<protein>
    <submittedName>
        <fullName evidence="5">Biotin-dependent carboxyltransferase family protein</fullName>
    </submittedName>
</protein>
<dbReference type="InterPro" id="IPR003778">
    <property type="entry name" value="CT_A_B"/>
</dbReference>
<keyword evidence="3" id="KW-0067">ATP-binding</keyword>
<dbReference type="Pfam" id="PF02626">
    <property type="entry name" value="CT_A_B"/>
    <property type="match status" value="1"/>
</dbReference>
<evidence type="ECO:0000256" key="1">
    <source>
        <dbReference type="ARBA" id="ARBA00022741"/>
    </source>
</evidence>
<gene>
    <name evidence="5" type="ORF">H8K47_05350</name>
</gene>
<evidence type="ECO:0000256" key="3">
    <source>
        <dbReference type="ARBA" id="ARBA00022840"/>
    </source>
</evidence>
<feature type="domain" description="Carboxyltransferase" evidence="4">
    <location>
        <begin position="23"/>
        <end position="303"/>
    </location>
</feature>
<dbReference type="GO" id="GO:0016787">
    <property type="term" value="F:hydrolase activity"/>
    <property type="evidence" value="ECO:0007669"/>
    <property type="project" value="UniProtKB-KW"/>
</dbReference>
<evidence type="ECO:0000313" key="6">
    <source>
        <dbReference type="Proteomes" id="UP000612361"/>
    </source>
</evidence>